<reference evidence="2 3" key="1">
    <citation type="submission" date="2014-07" db="EMBL/GenBank/DDBJ databases">
        <title>Expanding our view of genomic diversity in Candidatus Accumulibacter clades.</title>
        <authorList>
            <person name="Skennerton C.T."/>
            <person name="Barr J.J."/>
            <person name="Slater F.R."/>
            <person name="Bond P.L."/>
            <person name="Tyson G.W."/>
        </authorList>
    </citation>
    <scope>NUCLEOTIDE SEQUENCE [LARGE SCALE GENOMIC DNA]</scope>
    <source>
        <strain evidence="3">SK-01</strain>
    </source>
</reference>
<protein>
    <submittedName>
        <fullName evidence="2">Uncharacterized protein</fullName>
    </submittedName>
</protein>
<dbReference type="AlphaFoldDB" id="A0A084XUN1"/>
<organism evidence="2 3">
    <name type="scientific">Candidatus Accumulibacter vicinus</name>
    <dbReference type="NCBI Taxonomy" id="2954382"/>
    <lineage>
        <taxon>Bacteria</taxon>
        <taxon>Pseudomonadati</taxon>
        <taxon>Pseudomonadota</taxon>
        <taxon>Betaproteobacteria</taxon>
        <taxon>Candidatus Accumulibacter</taxon>
    </lineage>
</organism>
<gene>
    <name evidence="2" type="ORF">CAPSK01_004544</name>
</gene>
<keyword evidence="1" id="KW-0472">Membrane</keyword>
<name>A0A084XUN1_9PROT</name>
<evidence type="ECO:0000313" key="2">
    <source>
        <dbReference type="EMBL" id="KFB66175.1"/>
    </source>
</evidence>
<evidence type="ECO:0000256" key="1">
    <source>
        <dbReference type="SAM" id="Phobius"/>
    </source>
</evidence>
<dbReference type="EMBL" id="JDSS02000049">
    <property type="protein sequence ID" value="KFB66175.1"/>
    <property type="molecule type" value="Genomic_DNA"/>
</dbReference>
<dbReference type="Proteomes" id="UP000019812">
    <property type="component" value="Unassembled WGS sequence"/>
</dbReference>
<feature type="transmembrane region" description="Helical" evidence="1">
    <location>
        <begin position="12"/>
        <end position="32"/>
    </location>
</feature>
<keyword evidence="1" id="KW-0812">Transmembrane</keyword>
<comment type="caution">
    <text evidence="2">The sequence shown here is derived from an EMBL/GenBank/DDBJ whole genome shotgun (WGS) entry which is preliminary data.</text>
</comment>
<proteinExistence type="predicted"/>
<evidence type="ECO:0000313" key="3">
    <source>
        <dbReference type="Proteomes" id="UP000019812"/>
    </source>
</evidence>
<keyword evidence="1" id="KW-1133">Transmembrane helix</keyword>
<accession>A0A084XUN1</accession>
<sequence length="36" mass="3989">MRRDRFDIGPALGLLALVLPWIVIPGVVWLVARCAT</sequence>